<dbReference type="Proteomes" id="UP000831701">
    <property type="component" value="Chromosome 19"/>
</dbReference>
<evidence type="ECO:0000313" key="1">
    <source>
        <dbReference type="EMBL" id="KAI3357543.1"/>
    </source>
</evidence>
<keyword evidence="2" id="KW-1185">Reference proteome</keyword>
<comment type="caution">
    <text evidence="1">The sequence shown here is derived from an EMBL/GenBank/DDBJ whole genome shotgun (WGS) entry which is preliminary data.</text>
</comment>
<name>A0ACB8VPL5_9TELE</name>
<evidence type="ECO:0000313" key="2">
    <source>
        <dbReference type="Proteomes" id="UP000831701"/>
    </source>
</evidence>
<organism evidence="1 2">
    <name type="scientific">Scortum barcoo</name>
    <name type="common">barcoo grunter</name>
    <dbReference type="NCBI Taxonomy" id="214431"/>
    <lineage>
        <taxon>Eukaryota</taxon>
        <taxon>Metazoa</taxon>
        <taxon>Chordata</taxon>
        <taxon>Craniata</taxon>
        <taxon>Vertebrata</taxon>
        <taxon>Euteleostomi</taxon>
        <taxon>Actinopterygii</taxon>
        <taxon>Neopterygii</taxon>
        <taxon>Teleostei</taxon>
        <taxon>Neoteleostei</taxon>
        <taxon>Acanthomorphata</taxon>
        <taxon>Eupercaria</taxon>
        <taxon>Centrarchiformes</taxon>
        <taxon>Terapontoidei</taxon>
        <taxon>Terapontidae</taxon>
        <taxon>Scortum</taxon>
    </lineage>
</organism>
<reference evidence="1" key="1">
    <citation type="submission" date="2022-04" db="EMBL/GenBank/DDBJ databases">
        <title>Jade perch genome.</title>
        <authorList>
            <person name="Chao B."/>
        </authorList>
    </citation>
    <scope>NUCLEOTIDE SEQUENCE</scope>
    <source>
        <strain evidence="1">CB-2022</strain>
    </source>
</reference>
<accession>A0ACB8VPL5</accession>
<gene>
    <name evidence="1" type="ORF">L3Q82_015959</name>
</gene>
<dbReference type="EMBL" id="CM041549">
    <property type="protein sequence ID" value="KAI3357543.1"/>
    <property type="molecule type" value="Genomic_DNA"/>
</dbReference>
<proteinExistence type="predicted"/>
<sequence>MDLKVETEEMDSNQPPPIEVFAHSSTLHGISHIFTYERFCIKRCLWVVFFLGSLAFLLYVCVDRIHFYLEYPHVTKLDEVTTPVMTFPAVTFCNLNAFRFSRVTRNDLYHAGELLALLNQRYEIRDMHLVEESVLESLKVKADFHNFKPRPFNMREFYDRTGHDINDMLLSCHFHGTECRAEDFKVVSHHGNLSLGPHPGARPGVGARRRAPGGRVFAHGTRPGSARNGDVGPPSSRLTTRRKVHEGPVQCGLGSSRGGGPRRPNPWTKTLAIGTWNVTSLGGKEPELVREVERYRLEIVGLTSTHSLGSGTQLLERGWTLHYSGVAQAGDSIVLLGDFNAHVGNNSDTWRGVIGRNGLPDLNPSGVLLLDFCASHSLSITNTMFEHIGCPSVHVAPGHPRRRSMIDFVVVSSDLRPYVLDTRVKRGAELVNRSPPGGELDPLAEEEVGQTWQTQTYCEGLLGTSGRALCQGGLQLPPPEELLTDSEGGWRLTLSPSGPCSLPPLSTRQFEVVDARSLVPVVAATPEPGGGHRKYRQAKQAAARTVLEAKKTRVWEEFGEAMEEDYRIGLEEILANRPAPQKEGKQYSANTVYSAGGELLTSTEGHCRTPEVTEVVRKLLAGKAPGVDEIRPEYLKSLDVVGLSWLTRLCNIAWRLGTVPLVWQTGVVVPLFKKGDQESVFQLQGDHTSQPPQGRSTPGYWRERIRPIVDPPGFRRNNAVFVLVVEHWTSSIPSTAGCLRVYGSLPNQSTCALWIWRRHSTVSLVDDVVLMASSGQDLQHVLERFAAECEAAGMRISTSKSEAMVLDRKRVACPLQVGGEVLPQVEEFKYLGVLFTSEGKIEREIDRRIGAASAVMRSVYRTVVVKKELSRKGEALDLPVNLRFPPSPMVMNFGDRVRKLGHSGGARSRAAAPSHREESAEVAWASVSDAPGRLPREVFQACPTGRRPRGRPRTRWETMSLGWPGNASGPPGRAGGSVWGEGRKSGHLCSDCCLRDDPVPDQADEEEDEDMLPAFHRSPEVPLTRRYDAIVSEGDSFKKNLYDVSQVFTRYGKCYTFNAGDDGRPPLITTKGGMGNGLELMLDIQQDEYLPVWGETDETSFEAGVKVQIHSQDEPSFIDQLGFGVAPGFQTFVSCQEQRLIYLPPPWGDCKVTAMDSDFFDSYSITACRIDCETRYLVDNCNCRMVHMPGDAPYCTPELYKECADPALDFLVERDNDFCVCETPCNMTRYSKELSFVKIPSKASAKYLAKKYNKSEQENILVLDIFFEALNYETIEQKKAYEVAGLLGDIGGQMGLFIGASILTILELFDYLYEVMKYKLCRCSDKKHKHSNNNDQGTVLSLDDVKCHLAVPDLVEASNDADILVFVIPHQFVGKVCDTMKGKIKSDALGLSLIKGVDEGPDGLKLISDVIQEKLGITMSVLMGANIANEVADEKFCETTIGQSDLWCKNKNHGALLKELMQTDNFRVTVVEEYDVVEICGALKNIVAVGAGFCDGLGFGDNTKAAVIRLGLMEMIAFARIFCTAGPVSSATFLESCGVADLITTLLRRPQPQSSRSLRKDGEDSGTKSIEELEKEMLNGQKLQGPATAAEVYLILKHKDLIDKFPLFNAVYQICYQGHPVKEFISCLQNHPEHM</sequence>
<protein>
    <submittedName>
        <fullName evidence="1">Uncharacterized protein</fullName>
    </submittedName>
</protein>